<name>A0A5F9ZHT0_HUMAN</name>
<reference evidence="1" key="4">
    <citation type="submission" date="2025-08" db="UniProtKB">
        <authorList>
            <consortium name="Ensembl"/>
        </authorList>
    </citation>
    <scope>IDENTIFICATION</scope>
</reference>
<dbReference type="OrthoDB" id="5973359at2759"/>
<dbReference type="ExpressionAtlas" id="A0A5F9ZHT0">
    <property type="expression patterns" value="baseline and differential"/>
</dbReference>
<dbReference type="GeneTree" id="ENSGT00940000154244"/>
<accession>A0A5F9ZHT0</accession>
<reference evidence="1" key="5">
    <citation type="submission" date="2025-09" db="UniProtKB">
        <authorList>
            <consortium name="Ensembl"/>
        </authorList>
    </citation>
    <scope>IDENTIFICATION</scope>
</reference>
<dbReference type="AlphaFoldDB" id="A0A5F9ZHT0"/>
<dbReference type="HGNC" id="HGNC:19295">
    <property type="gene designation" value="LMTK3"/>
</dbReference>
<sequence>MERSAPRVGVRASGCVCSSGRWRVGCDPETAAAWHVMYVCPCLMCRCPRWTGFQSQLCHSPACVPWGR</sequence>
<proteinExistence type="predicted"/>
<reference evidence="1 2" key="1">
    <citation type="journal article" date="2001" name="Nature">
        <title>Initial sequencing and analysis of the human genome.</title>
        <authorList>
            <consortium name="International Human Genome Sequencing Consortium"/>
            <person name="Lander E.S."/>
            <person name="Linton L.M."/>
            <person name="Birren B."/>
            <person name="Nusbaum C."/>
            <person name="Zody M.C."/>
            <person name="Baldwin J."/>
            <person name="Devon K."/>
            <person name="Dewar K."/>
            <person name="Doyle M."/>
            <person name="FitzHugh W."/>
            <person name="Funke R."/>
            <person name="Gage D."/>
            <person name="Harris K."/>
            <person name="Heaford A."/>
            <person name="Howland J."/>
            <person name="Kann L."/>
            <person name="Lehoczky J."/>
            <person name="LeVine R."/>
            <person name="McEwan P."/>
            <person name="McKernan K."/>
            <person name="Meldrim J."/>
            <person name="Mesirov J.P."/>
            <person name="Miranda C."/>
            <person name="Morris W."/>
            <person name="Naylor J."/>
            <person name="Raymond C."/>
            <person name="Rosetti M."/>
            <person name="Santos R."/>
            <person name="Sheridan A."/>
            <person name="Sougnez C."/>
            <person name="Stange-Thomann N."/>
            <person name="Stojanovic N."/>
            <person name="Subramanian A."/>
            <person name="Wyman D."/>
            <person name="Rogers J."/>
            <person name="Sulston J."/>
            <person name="Ainscough R."/>
            <person name="Beck S."/>
            <person name="Bentley D."/>
            <person name="Burton J."/>
            <person name="Clee C."/>
            <person name="Carter N."/>
            <person name="Coulson A."/>
            <person name="Deadman R."/>
            <person name="Deloukas P."/>
            <person name="Dunham A."/>
            <person name="Dunham I."/>
            <person name="Durbin R."/>
            <person name="French L."/>
            <person name="Grafham D."/>
            <person name="Gregory S."/>
            <person name="Hubbard T."/>
            <person name="Humphray S."/>
            <person name="Hunt A."/>
            <person name="Jones M."/>
            <person name="Lloyd C."/>
            <person name="McMurray A."/>
            <person name="Matthews L."/>
            <person name="Mercer S."/>
            <person name="Milne S."/>
            <person name="Mullikin J.C."/>
            <person name="Mungall A."/>
            <person name="Plumb R."/>
            <person name="Ross M."/>
            <person name="Shownkeen R."/>
            <person name="Sims S."/>
            <person name="Waterston R.H."/>
            <person name="Wilson R.K."/>
            <person name="Hillier L.W."/>
            <person name="McPherson J.D."/>
            <person name="Marra M.A."/>
            <person name="Mardis E.R."/>
            <person name="Fulton L.A."/>
            <person name="Chinwalla A.T."/>
            <person name="Pepin K.H."/>
            <person name="Gish W.R."/>
            <person name="Chissoe S.L."/>
            <person name="Wendl M.C."/>
            <person name="Delehaunty K.D."/>
            <person name="Miner T.L."/>
            <person name="Delehaunty A."/>
            <person name="Kramer J.B."/>
            <person name="Cook L.L."/>
            <person name="Fulton R.S."/>
            <person name="Johnson D.L."/>
            <person name="Minx P.J."/>
            <person name="Clifton S.W."/>
            <person name="Hawkins T."/>
            <person name="Branscomb E."/>
            <person name="Predki P."/>
            <person name="Richardson P."/>
            <person name="Wenning S."/>
            <person name="Slezak T."/>
            <person name="Doggett N."/>
            <person name="Cheng J.F."/>
            <person name="Olsen A."/>
            <person name="Lucas S."/>
            <person name="Elkin C."/>
            <person name="Uberbacher E."/>
            <person name="Frazier M."/>
            <person name="Gibbs R.A."/>
            <person name="Muzny D.M."/>
            <person name="Scherer S.E."/>
            <person name="Bouck J.B."/>
            <person name="Sodergren E.J."/>
            <person name="Worley K.C."/>
            <person name="Rives C.M."/>
            <person name="Gorrell J.H."/>
            <person name="Metzker M.L."/>
            <person name="Naylor S.L."/>
            <person name="Kucherlapati R.S."/>
            <person name="Nelson D.L."/>
            <person name="Weinstock G.M."/>
            <person name="Sakaki Y."/>
            <person name="Fujiyama A."/>
            <person name="Hattori M."/>
            <person name="Yada T."/>
            <person name="Toyoda A."/>
            <person name="Itoh T."/>
            <person name="Kawagoe C."/>
            <person name="Watanabe H."/>
            <person name="Totoki Y."/>
            <person name="Taylor T."/>
            <person name="Weissenbach J."/>
            <person name="Heilig R."/>
            <person name="Saurin W."/>
            <person name="Artiguenave F."/>
            <person name="Brottier P."/>
            <person name="Bruls T."/>
            <person name="Pelletier E."/>
            <person name="Robert C."/>
            <person name="Wincker P."/>
            <person name="Smith D.R."/>
            <person name="Doucette-Stamm L."/>
            <person name="Rubenfield M."/>
            <person name="Weinstock K."/>
            <person name="Lee H.M."/>
            <person name="Dubois J."/>
            <person name="Rosenthal A."/>
            <person name="Platzer M."/>
            <person name="Nyakatura G."/>
            <person name="Taudien S."/>
            <person name="Rump A."/>
            <person name="Yang H."/>
            <person name="Yu J."/>
            <person name="Wang J."/>
            <person name="Huang G."/>
            <person name="Gu J."/>
            <person name="Hood L."/>
            <person name="Rowen L."/>
            <person name="Madan A."/>
            <person name="Qin S."/>
            <person name="Davis R.W."/>
            <person name="Federspiel N.A."/>
            <person name="Abola A.P."/>
            <person name="Proctor M.J."/>
            <person name="Myers R.M."/>
            <person name="Schmutz J."/>
            <person name="Dickson M."/>
            <person name="Grimwood J."/>
            <person name="Cox D.R."/>
            <person name="Olson M.V."/>
            <person name="Kaul R."/>
            <person name="Raymond C."/>
            <person name="Shimizu N."/>
            <person name="Kawasaki K."/>
            <person name="Minoshima S."/>
            <person name="Evans G.A."/>
            <person name="Athanasiou M."/>
            <person name="Schultz R."/>
            <person name="Roe B.A."/>
            <person name="Chen F."/>
            <person name="Pan H."/>
            <person name="Ramser J."/>
            <person name="Lehrach H."/>
            <person name="Reinhardt R."/>
            <person name="McCombie W.R."/>
            <person name="de la Bastide M."/>
            <person name="Dedhia N."/>
            <person name="Blocker H."/>
            <person name="Hornischer K."/>
            <person name="Nordsiek G."/>
            <person name="Agarwala R."/>
            <person name="Aravind L."/>
            <person name="Bailey J.A."/>
            <person name="Bateman A."/>
            <person name="Batzoglou S."/>
            <person name="Birney E."/>
            <person name="Bork P."/>
            <person name="Brown D.G."/>
            <person name="Burge C.B."/>
            <person name="Cerutti L."/>
            <person name="Chen H.C."/>
            <person name="Church D."/>
            <person name="Clamp M."/>
            <person name="Copley R.R."/>
            <person name="Doerks T."/>
            <person name="Eddy S.R."/>
            <person name="Eichler E.E."/>
            <person name="Furey T.S."/>
            <person name="Galagan J."/>
            <person name="Gilbert J.G."/>
            <person name="Harmon C."/>
            <person name="Hayashizaki Y."/>
            <person name="Haussler D."/>
            <person name="Hermjakob H."/>
            <person name="Hokamp K."/>
            <person name="Jang W."/>
            <person name="Johnson L.S."/>
            <person name="Jones T.A."/>
            <person name="Kasif S."/>
            <person name="Kaspryzk A."/>
            <person name="Kennedy S."/>
            <person name="Kent W.J."/>
            <person name="Kitts P."/>
            <person name="Koonin E.V."/>
            <person name="Korf I."/>
            <person name="Kulp D."/>
            <person name="Lancet D."/>
            <person name="Lowe T.M."/>
            <person name="McLysaght A."/>
            <person name="Mikkelsen T."/>
            <person name="Moran J.V."/>
            <person name="Mulder N."/>
            <person name="Pollara V.J."/>
            <person name="Ponting C.P."/>
            <person name="Schuler G."/>
            <person name="Schultz J."/>
            <person name="Slater G."/>
            <person name="Smit A.F."/>
            <person name="Stupka E."/>
            <person name="Szustakowski J."/>
            <person name="Thierry-Mieg D."/>
            <person name="Thierry-Mieg J."/>
            <person name="Wagner L."/>
            <person name="Wallis J."/>
            <person name="Wheeler R."/>
            <person name="Williams A."/>
            <person name="Wolf Y.I."/>
            <person name="Wolfe K.H."/>
            <person name="Yang S.P."/>
            <person name="Yeh R.F."/>
            <person name="Collins F."/>
            <person name="Guyer M.S."/>
            <person name="Peterson J."/>
            <person name="Felsenfeld A."/>
            <person name="Wetterstrand K.A."/>
            <person name="Patrinos A."/>
            <person name="Morgan M.J."/>
            <person name="de Jong P."/>
            <person name="Catanese J.J."/>
            <person name="Osoegawa K."/>
            <person name="Shizuya H."/>
            <person name="Choi S."/>
            <person name="Chen Y.J."/>
        </authorList>
    </citation>
    <scope>NUCLEOTIDE SEQUENCE [LARGE SCALE GENOMIC DNA]</scope>
</reference>
<organism evidence="1 2">
    <name type="scientific">Homo sapiens</name>
    <name type="common">Human</name>
    <dbReference type="NCBI Taxonomy" id="9606"/>
    <lineage>
        <taxon>Eukaryota</taxon>
        <taxon>Metazoa</taxon>
        <taxon>Chordata</taxon>
        <taxon>Craniata</taxon>
        <taxon>Vertebrata</taxon>
        <taxon>Euteleostomi</taxon>
        <taxon>Mammalia</taxon>
        <taxon>Eutheria</taxon>
        <taxon>Euarchontoglires</taxon>
        <taxon>Primates</taxon>
        <taxon>Haplorrhini</taxon>
        <taxon>Catarrhini</taxon>
        <taxon>Hominidae</taxon>
        <taxon>Homo</taxon>
    </lineage>
</organism>
<dbReference type="Antibodypedia" id="31727">
    <property type="antibodies" value="182 antibodies from 28 providers"/>
</dbReference>
<dbReference type="Bgee" id="ENSG00000142235">
    <property type="expression patterns" value="Expressed in right frontal lobe and 102 other cell types or tissues"/>
</dbReference>
<dbReference type="VEuPathDB" id="HostDB:ENSG00000142235"/>
<dbReference type="Proteomes" id="UP000005640">
    <property type="component" value="Chromosome 19"/>
</dbReference>
<evidence type="ECO:0000313" key="1">
    <source>
        <dbReference type="Ensembl" id="ENSP00000500551.1"/>
    </source>
</evidence>
<protein>
    <submittedName>
        <fullName evidence="1">Lemur tyrosine kinase 3</fullName>
    </submittedName>
</protein>
<dbReference type="Ensembl" id="ENST00000598924.1">
    <property type="protein sequence ID" value="ENSP00000500551.1"/>
    <property type="gene ID" value="ENSG00000142235.13"/>
</dbReference>
<reference evidence="1 2" key="3">
    <citation type="journal article" date="2004" name="Nature">
        <title>Finishing the euchromatic sequence of the human genome.</title>
        <authorList>
            <consortium name="International Human Genome Sequencing Consortium"/>
        </authorList>
    </citation>
    <scope>NUCLEOTIDE SEQUENCE [LARGE SCALE GENOMIC DNA]</scope>
</reference>
<reference evidence="1 2" key="2">
    <citation type="journal article" date="2004" name="Nature">
        <title>The DNA sequence and biology of human chromosome 19.</title>
        <authorList>
            <person name="Grimwood J."/>
            <person name="Gordon L.A."/>
            <person name="Olsen A."/>
            <person name="Terry A."/>
            <person name="Schmutz J."/>
            <person name="Lamerdin J."/>
            <person name="Hellsten U."/>
            <person name="Goodstein D."/>
            <person name="Couronne O."/>
            <person name="Tran-Gyamfi M."/>
            <person name="Aerts A."/>
            <person name="Altherr M."/>
            <person name="Ashworth L."/>
            <person name="Bajorek E."/>
            <person name="Black S."/>
            <person name="Branscomb E."/>
            <person name="Caenepeel S."/>
            <person name="Carrano A."/>
            <person name="Caoile C."/>
            <person name="Chan Y.M."/>
            <person name="Christensen M."/>
            <person name="Cleland C.A."/>
            <person name="Copeland A."/>
            <person name="Dalin E."/>
            <person name="Dehal P."/>
            <person name="Denys M."/>
            <person name="Detter J.C."/>
            <person name="Escobar J."/>
            <person name="Flowers D."/>
            <person name="Fotopulos D."/>
            <person name="Garcia C."/>
            <person name="Georgescu A.M."/>
            <person name="Glavina T."/>
            <person name="Gomez M."/>
            <person name="Gonzales E."/>
            <person name="Groza M."/>
            <person name="Hammon N."/>
            <person name="Hawkins T."/>
            <person name="Haydu L."/>
            <person name="Ho I."/>
            <person name="Huang W."/>
            <person name="Israni S."/>
            <person name="Jett J."/>
            <person name="Kadner K."/>
            <person name="Kimball H."/>
            <person name="Kobayashi A."/>
            <person name="Larionov V."/>
            <person name="Leem S.H."/>
            <person name="Lopez F."/>
            <person name="Lou Y."/>
            <person name="Lowry S."/>
            <person name="Malfatti S."/>
            <person name="Martinez D."/>
            <person name="McCready P."/>
            <person name="Medina C."/>
            <person name="Morgan J."/>
            <person name="Nelson K."/>
            <person name="Nolan M."/>
            <person name="Ovcharenko I."/>
            <person name="Pitluck S."/>
            <person name="Pollard M."/>
            <person name="Popkie A.P."/>
            <person name="Predki P."/>
            <person name="Quan G."/>
            <person name="Ramirez L."/>
            <person name="Rash S."/>
            <person name="Retterer J."/>
            <person name="Rodriguez A."/>
            <person name="Rogers S."/>
            <person name="Salamov A."/>
            <person name="Salazar A."/>
            <person name="She X."/>
            <person name="Smith D."/>
            <person name="Slezak T."/>
            <person name="Solovyev V."/>
            <person name="Thayer N."/>
            <person name="Tice H."/>
            <person name="Tsai M."/>
            <person name="Ustaszewska A."/>
            <person name="Vo N."/>
            <person name="Wagner M."/>
            <person name="Wheeler J."/>
            <person name="Wu K."/>
            <person name="Xie G."/>
            <person name="Yang J."/>
            <person name="Dubchak I."/>
            <person name="Furey T.S."/>
            <person name="DeJong P."/>
            <person name="Dickson M."/>
            <person name="Gordon D."/>
            <person name="Eichler E.E."/>
            <person name="Pennacchio L.A."/>
            <person name="Richardson P."/>
            <person name="Stubbs L."/>
            <person name="Rokhsar D.S."/>
            <person name="Myers R.M."/>
            <person name="Rubin E.M."/>
            <person name="Lucas S.M."/>
        </authorList>
    </citation>
    <scope>NUCLEOTIDE SEQUENCE [LARGE SCALE GENOMIC DNA]</scope>
</reference>
<evidence type="ECO:0000313" key="2">
    <source>
        <dbReference type="Proteomes" id="UP000005640"/>
    </source>
</evidence>
<dbReference type="OpenTargets" id="ENSG00000142235"/>
<keyword evidence="2" id="KW-1185">Reference proteome</keyword>
<gene>
    <name evidence="1" type="primary">LMTK3</name>
</gene>
<dbReference type="EMBL" id="AC008403">
    <property type="status" value="NOT_ANNOTATED_CDS"/>
    <property type="molecule type" value="Genomic_DNA"/>
</dbReference>